<reference evidence="1" key="1">
    <citation type="journal article" date="2011" name="PLoS Biol.">
        <title>Gene gain and loss during evolution of obligate parasitism in the white rust pathogen of Arabidopsis thaliana.</title>
        <authorList>
            <person name="Kemen E."/>
            <person name="Gardiner A."/>
            <person name="Schultz-Larsen T."/>
            <person name="Kemen A.C."/>
            <person name="Balmuth A.L."/>
            <person name="Robert-Seilaniantz A."/>
            <person name="Bailey K."/>
            <person name="Holub E."/>
            <person name="Studholme D.J."/>
            <person name="Maclean D."/>
            <person name="Jones J.D."/>
        </authorList>
    </citation>
    <scope>NUCLEOTIDE SEQUENCE</scope>
</reference>
<evidence type="ECO:0000313" key="1">
    <source>
        <dbReference type="EMBL" id="CCA21764.1"/>
    </source>
</evidence>
<organism evidence="1">
    <name type="scientific">Albugo laibachii Nc14</name>
    <dbReference type="NCBI Taxonomy" id="890382"/>
    <lineage>
        <taxon>Eukaryota</taxon>
        <taxon>Sar</taxon>
        <taxon>Stramenopiles</taxon>
        <taxon>Oomycota</taxon>
        <taxon>Peronosporomycetes</taxon>
        <taxon>Albuginales</taxon>
        <taxon>Albuginaceae</taxon>
        <taxon>Albugo</taxon>
    </lineage>
</organism>
<dbReference type="EMBL" id="FR824178">
    <property type="protein sequence ID" value="CCA21764.1"/>
    <property type="molecule type" value="Genomic_DNA"/>
</dbReference>
<accession>F0WKG0</accession>
<sequence>MKQEMEIAPGISMAEKTALKRQISTTMTTSLIALSDVSINFIQILESFASSFFSTKEIPAVSNKSFKLVIATNEYLGKLDGMKEMLEIQLSNKGLQNILERQLDSGVDWNKRLGDMKDVILEFLFYYDTNLKDIPFAVFDSSMEYGNKHSQKRL</sequence>
<gene>
    <name evidence="1" type="primary">AlNc14C133G7012</name>
    <name evidence="1" type="ORF">ALNC14_079070</name>
</gene>
<reference evidence="1" key="2">
    <citation type="submission" date="2011-02" db="EMBL/GenBank/DDBJ databases">
        <authorList>
            <person name="MacLean D."/>
        </authorList>
    </citation>
    <scope>NUCLEOTIDE SEQUENCE</scope>
</reference>
<name>F0WKG0_9STRA</name>
<protein>
    <submittedName>
        <fullName evidence="1">AlNc14C133G7012 protein</fullName>
    </submittedName>
</protein>
<proteinExistence type="predicted"/>
<dbReference type="AlphaFoldDB" id="F0WKG0"/>
<dbReference type="HOGENOM" id="CLU_1707517_0_0_1"/>